<accession>A0A4Q9GXJ4</accession>
<gene>
    <name evidence="2" type="ORF">EYS42_11595</name>
</gene>
<keyword evidence="1" id="KW-0812">Transmembrane</keyword>
<proteinExistence type="predicted"/>
<evidence type="ECO:0000256" key="1">
    <source>
        <dbReference type="SAM" id="Phobius"/>
    </source>
</evidence>
<evidence type="ECO:0000313" key="3">
    <source>
        <dbReference type="Proteomes" id="UP000292120"/>
    </source>
</evidence>
<keyword evidence="3" id="KW-1185">Reference proteome</keyword>
<reference evidence="2 3" key="1">
    <citation type="submission" date="2019-02" db="EMBL/GenBank/DDBJ databases">
        <title>Aquabacterium sp. strain KMB7.</title>
        <authorList>
            <person name="Chen W.-M."/>
        </authorList>
    </citation>
    <scope>NUCLEOTIDE SEQUENCE [LARGE SCALE GENOMIC DNA]</scope>
    <source>
        <strain evidence="2 3">KMB7</strain>
    </source>
</reference>
<evidence type="ECO:0000313" key="2">
    <source>
        <dbReference type="EMBL" id="TBO30327.1"/>
    </source>
</evidence>
<dbReference type="OrthoDB" id="8527614at2"/>
<sequence>MPWLIWGVFAALVGLTALGTWGLTALLEAALPALGDSPEAMRQVLAQWQPPEWLGWLVDTGSWAQVQQAGLWVLEMLSHAGPYVGGVASWLGPLMWVLWALFSVVLLVVAGGLHALVTRPQSVLTPRVVGGLAAAGRARVLGGPKMWLALALWQRWRRQR</sequence>
<keyword evidence="1" id="KW-0472">Membrane</keyword>
<keyword evidence="1" id="KW-1133">Transmembrane helix</keyword>
<dbReference type="AlphaFoldDB" id="A0A4Q9GXJ4"/>
<comment type="caution">
    <text evidence="2">The sequence shown here is derived from an EMBL/GenBank/DDBJ whole genome shotgun (WGS) entry which is preliminary data.</text>
</comment>
<organism evidence="2 3">
    <name type="scientific">Aquabacterium lacunae</name>
    <dbReference type="NCBI Taxonomy" id="2528630"/>
    <lineage>
        <taxon>Bacteria</taxon>
        <taxon>Pseudomonadati</taxon>
        <taxon>Pseudomonadota</taxon>
        <taxon>Betaproteobacteria</taxon>
        <taxon>Burkholderiales</taxon>
        <taxon>Aquabacterium</taxon>
    </lineage>
</organism>
<dbReference type="Proteomes" id="UP000292120">
    <property type="component" value="Unassembled WGS sequence"/>
</dbReference>
<feature type="transmembrane region" description="Helical" evidence="1">
    <location>
        <begin position="96"/>
        <end position="117"/>
    </location>
</feature>
<protein>
    <submittedName>
        <fullName evidence="2">Uncharacterized protein</fullName>
    </submittedName>
</protein>
<dbReference type="EMBL" id="SIXI01000004">
    <property type="protein sequence ID" value="TBO30327.1"/>
    <property type="molecule type" value="Genomic_DNA"/>
</dbReference>
<dbReference type="RefSeq" id="WP_130968319.1">
    <property type="nucleotide sequence ID" value="NZ_SIXI01000004.1"/>
</dbReference>
<name>A0A4Q9GXJ4_9BURK</name>